<evidence type="ECO:0000313" key="5">
    <source>
        <dbReference type="EMBL" id="KAJ6223722.1"/>
    </source>
</evidence>
<reference evidence="5" key="1">
    <citation type="submission" date="2022-12" db="EMBL/GenBank/DDBJ databases">
        <title>Genome assemblies of Blomia tropicalis.</title>
        <authorList>
            <person name="Cui Y."/>
        </authorList>
    </citation>
    <scope>NUCLEOTIDE SEQUENCE</scope>
    <source>
        <tissue evidence="5">Adult mites</tissue>
    </source>
</reference>
<dbReference type="SUPFAM" id="SSF75553">
    <property type="entry name" value="Smc hinge domain"/>
    <property type="match status" value="1"/>
</dbReference>
<dbReference type="InterPro" id="IPR027417">
    <property type="entry name" value="P-loop_NTPase"/>
</dbReference>
<evidence type="ECO:0008006" key="7">
    <source>
        <dbReference type="Google" id="ProtNLM"/>
    </source>
</evidence>
<evidence type="ECO:0000259" key="4">
    <source>
        <dbReference type="Pfam" id="PF06470"/>
    </source>
</evidence>
<dbReference type="SUPFAM" id="SSF52540">
    <property type="entry name" value="P-loop containing nucleoside triphosphate hydrolases"/>
    <property type="match status" value="2"/>
</dbReference>
<evidence type="ECO:0000259" key="3">
    <source>
        <dbReference type="Pfam" id="PF02463"/>
    </source>
</evidence>
<feature type="domain" description="SMC hinge" evidence="4">
    <location>
        <begin position="528"/>
        <end position="636"/>
    </location>
</feature>
<keyword evidence="1 2" id="KW-0175">Coiled coil</keyword>
<dbReference type="Gene3D" id="3.30.70.1620">
    <property type="match status" value="1"/>
</dbReference>
<dbReference type="EMBL" id="JAPWDV010000001">
    <property type="protein sequence ID" value="KAJ6223722.1"/>
    <property type="molecule type" value="Genomic_DNA"/>
</dbReference>
<feature type="coiled-coil region" evidence="2">
    <location>
        <begin position="788"/>
        <end position="869"/>
    </location>
</feature>
<gene>
    <name evidence="5" type="ORF">RDWZM_002267</name>
</gene>
<proteinExistence type="predicted"/>
<dbReference type="PANTHER" id="PTHR43977">
    <property type="entry name" value="STRUCTURAL MAINTENANCE OF CHROMOSOMES PROTEIN 3"/>
    <property type="match status" value="1"/>
</dbReference>
<dbReference type="Proteomes" id="UP001142055">
    <property type="component" value="Chromosome 1"/>
</dbReference>
<dbReference type="GO" id="GO:0005524">
    <property type="term" value="F:ATP binding"/>
    <property type="evidence" value="ECO:0007669"/>
    <property type="project" value="InterPro"/>
</dbReference>
<evidence type="ECO:0000313" key="6">
    <source>
        <dbReference type="Proteomes" id="UP001142055"/>
    </source>
</evidence>
<protein>
    <recommendedName>
        <fullName evidence="7">Structural maintenance of chromosomes protein</fullName>
    </recommendedName>
</protein>
<accession>A0A9Q0MFU0</accession>
<dbReference type="InterPro" id="IPR036277">
    <property type="entry name" value="SMC_hinge_sf"/>
</dbReference>
<evidence type="ECO:0000256" key="2">
    <source>
        <dbReference type="SAM" id="Coils"/>
    </source>
</evidence>
<keyword evidence="6" id="KW-1185">Reference proteome</keyword>
<sequence length="1182" mass="137576">MHIVSITLSGFRSFRNETIIDLSKGINVLVGPNGVGKSNVILGLEFLFTRKYSRLDSKQREEWICNLNPNENQNNLEASVSVIIDNSDRSIPEQGQIITFKRRISAKKDQYFLNDRLIKFDQVIHMWESAGFSPNHSNFIVPQRLITEIALATPEELLEILRNLSGASSFDDRKNKIFENNESTESNIDSINSIIEELEINFQTMNLNSNSIKVYISNKKIQEYLRNKILIMEHESLKASIDSKNDQKRSIQNRLEQEMAILEELKSQISFNQETLNGWKSNIEKHEREKQTYFAIITETQNQIIKLETNLKEEEKIIFDNSQFKQINESLNVNSVQLTSNKKILNELESKEKLLVNEMDKLKNARNNSYCILNMENKSIEEKRKLIENKLNSVKKVILDNSNSKNYYLEYIKRITNEKLNILKQLEENSEEIVEGRIKILTNEIKNLEKSNVNLHISRKKELVAIQTIETKIIDLESTIVRLENHLNNVSFRAIKDKKIIEKIINSFRTRFENCEGNQVEYDKMIVEGYYGQFIDLIEISDPGMEKAVDVLLKNKIFYYLVESSEVAEAILKEIEKMEEKPDGCINFMALNLIDPQDTIYEEGSEIPLYQVLEYNENLSLSIRSLCKRKIISKDLFNSSAKSNSFNDYASLNGDLYTRWGVYQIASSDKSRLSLYKEWKVKLEEFNSLNQELAVNKLHYEELEKQLENQMSQITINQMEIEKIRKFCEDIPNLKNKLNDINHREKDVTREIEFTNINLMKFNEELAMLESYNCEQEKIDFDGERIKCDELNQQLFGLELDLDKVKKDYNNVKKKVEEAEMTIINLEKQKLILAKFNNNSKNESIEENIKWLKDQIEELTTSLHNTQTQLEASCEQCENAHTNHEEVEQLIRPLQKRLNQNFINISELKTQTVLINNELYQLNDRLEKIKSENDIVLLNDRLLSVEIPNKYRRLETMDQLNSALIDIEEQISTSNISKSSMEFYEQHMEEFEKLKETKDIITRESIPKLYDLLYVVENEKKSFIYETYHLVKKNFQEIFQKLVNNQGNVQMKFLRGFKINSVDTNNNTSTSLDNQINNNLDISSQSLSNCSDIASINSLLSSIATSSQQLISAVDDCVGIQILANFDNSDKFTELQSLSGGQKTIISAAFIFALQQIDSTPFFVFDEIDANLDETWRKSLSS</sequence>
<feature type="coiled-coil region" evidence="2">
    <location>
        <begin position="345"/>
        <end position="486"/>
    </location>
</feature>
<organism evidence="5 6">
    <name type="scientific">Blomia tropicalis</name>
    <name type="common">Mite</name>
    <dbReference type="NCBI Taxonomy" id="40697"/>
    <lineage>
        <taxon>Eukaryota</taxon>
        <taxon>Metazoa</taxon>
        <taxon>Ecdysozoa</taxon>
        <taxon>Arthropoda</taxon>
        <taxon>Chelicerata</taxon>
        <taxon>Arachnida</taxon>
        <taxon>Acari</taxon>
        <taxon>Acariformes</taxon>
        <taxon>Sarcoptiformes</taxon>
        <taxon>Astigmata</taxon>
        <taxon>Glycyphagoidea</taxon>
        <taxon>Echimyopodidae</taxon>
        <taxon>Blomia</taxon>
    </lineage>
</organism>
<feature type="coiled-coil region" evidence="2">
    <location>
        <begin position="686"/>
        <end position="720"/>
    </location>
</feature>
<dbReference type="AlphaFoldDB" id="A0A9Q0MFU0"/>
<dbReference type="Gene3D" id="1.20.1060.20">
    <property type="match status" value="1"/>
</dbReference>
<feature type="domain" description="RecF/RecN/SMC N-terminal" evidence="3">
    <location>
        <begin position="3"/>
        <end position="1180"/>
    </location>
</feature>
<dbReference type="Pfam" id="PF06470">
    <property type="entry name" value="SMC_hinge"/>
    <property type="match status" value="1"/>
</dbReference>
<dbReference type="Pfam" id="PF02463">
    <property type="entry name" value="SMC_N"/>
    <property type="match status" value="1"/>
</dbReference>
<comment type="caution">
    <text evidence="5">The sequence shown here is derived from an EMBL/GenBank/DDBJ whole genome shotgun (WGS) entry which is preliminary data.</text>
</comment>
<dbReference type="InterPro" id="IPR003395">
    <property type="entry name" value="RecF/RecN/SMC_N"/>
</dbReference>
<dbReference type="InterPro" id="IPR010935">
    <property type="entry name" value="SMC_hinge"/>
</dbReference>
<feature type="coiled-coil region" evidence="2">
    <location>
        <begin position="234"/>
        <end position="268"/>
    </location>
</feature>
<dbReference type="Gene3D" id="3.40.50.300">
    <property type="entry name" value="P-loop containing nucleotide triphosphate hydrolases"/>
    <property type="match status" value="2"/>
</dbReference>
<evidence type="ECO:0000256" key="1">
    <source>
        <dbReference type="ARBA" id="ARBA00023054"/>
    </source>
</evidence>
<name>A0A9Q0MFU0_BLOTA</name>
<dbReference type="GO" id="GO:0005694">
    <property type="term" value="C:chromosome"/>
    <property type="evidence" value="ECO:0007669"/>
    <property type="project" value="InterPro"/>
</dbReference>
<dbReference type="GO" id="GO:0051276">
    <property type="term" value="P:chromosome organization"/>
    <property type="evidence" value="ECO:0007669"/>
    <property type="project" value="InterPro"/>
</dbReference>